<name>A0A437D9H9_ORYJA</name>
<gene>
    <name evidence="1" type="ORF">OJAV_G00052680</name>
</gene>
<dbReference type="EMBL" id="CM012442">
    <property type="protein sequence ID" value="RVE71558.1"/>
    <property type="molecule type" value="Genomic_DNA"/>
</dbReference>
<evidence type="ECO:0000313" key="2">
    <source>
        <dbReference type="Proteomes" id="UP000283210"/>
    </source>
</evidence>
<proteinExistence type="predicted"/>
<sequence>MIGPRGELQGSLADRNYSSGICDVPSQSVSLSNSPLHKHSLSAVPRTTSNNRHFLSELSKNGRENHFCHKKIGCTYRMLR</sequence>
<dbReference type="Proteomes" id="UP000283210">
    <property type="component" value="Chromosome 6"/>
</dbReference>
<evidence type="ECO:0000313" key="1">
    <source>
        <dbReference type="EMBL" id="RVE71558.1"/>
    </source>
</evidence>
<protein>
    <submittedName>
        <fullName evidence="1">Uncharacterized protein</fullName>
    </submittedName>
</protein>
<reference evidence="1 2" key="1">
    <citation type="submission" date="2018-11" db="EMBL/GenBank/DDBJ databases">
        <authorList>
            <person name="Lopez-Roques C."/>
            <person name="Donnadieu C."/>
            <person name="Bouchez O."/>
            <person name="Klopp C."/>
            <person name="Cabau C."/>
            <person name="Zahm M."/>
        </authorList>
    </citation>
    <scope>NUCLEOTIDE SEQUENCE [LARGE SCALE GENOMIC DNA]</scope>
    <source>
        <strain evidence="1">RS831</strain>
        <tissue evidence="1">Whole body</tissue>
    </source>
</reference>
<accession>A0A437D9H9</accession>
<reference evidence="1 2" key="2">
    <citation type="submission" date="2019-01" db="EMBL/GenBank/DDBJ databases">
        <title>A chromosome length genome reference of the Java medaka (oryzias javanicus).</title>
        <authorList>
            <person name="Herpin A."/>
            <person name="Takehana Y."/>
            <person name="Naruse K."/>
            <person name="Ansai S."/>
            <person name="Kawaguchi M."/>
        </authorList>
    </citation>
    <scope>NUCLEOTIDE SEQUENCE [LARGE SCALE GENOMIC DNA]</scope>
    <source>
        <strain evidence="1">RS831</strain>
        <tissue evidence="1">Whole body</tissue>
    </source>
</reference>
<keyword evidence="2" id="KW-1185">Reference proteome</keyword>
<dbReference type="AlphaFoldDB" id="A0A437D9H9"/>
<organism evidence="1 2">
    <name type="scientific">Oryzias javanicus</name>
    <name type="common">Javanese ricefish</name>
    <name type="synonym">Aplocheilus javanicus</name>
    <dbReference type="NCBI Taxonomy" id="123683"/>
    <lineage>
        <taxon>Eukaryota</taxon>
        <taxon>Metazoa</taxon>
        <taxon>Chordata</taxon>
        <taxon>Craniata</taxon>
        <taxon>Vertebrata</taxon>
        <taxon>Euteleostomi</taxon>
        <taxon>Actinopterygii</taxon>
        <taxon>Neopterygii</taxon>
        <taxon>Teleostei</taxon>
        <taxon>Neoteleostei</taxon>
        <taxon>Acanthomorphata</taxon>
        <taxon>Ovalentaria</taxon>
        <taxon>Atherinomorphae</taxon>
        <taxon>Beloniformes</taxon>
        <taxon>Adrianichthyidae</taxon>
        <taxon>Oryziinae</taxon>
        <taxon>Oryzias</taxon>
    </lineage>
</organism>